<gene>
    <name evidence="1" type="ORF">Slati_3961400</name>
</gene>
<reference evidence="1" key="1">
    <citation type="submission" date="2020-06" db="EMBL/GenBank/DDBJ databases">
        <authorList>
            <person name="Li T."/>
            <person name="Hu X."/>
            <person name="Zhang T."/>
            <person name="Song X."/>
            <person name="Zhang H."/>
            <person name="Dai N."/>
            <person name="Sheng W."/>
            <person name="Hou X."/>
            <person name="Wei L."/>
        </authorList>
    </citation>
    <scope>NUCLEOTIDE SEQUENCE</scope>
    <source>
        <strain evidence="1">KEN1</strain>
        <tissue evidence="1">Leaf</tissue>
    </source>
</reference>
<protein>
    <submittedName>
        <fullName evidence="1">Uncharacterized protein</fullName>
    </submittedName>
</protein>
<dbReference type="AlphaFoldDB" id="A0AAW2TNM4"/>
<reference evidence="1" key="2">
    <citation type="journal article" date="2024" name="Plant">
        <title>Genomic evolution and insights into agronomic trait innovations of Sesamum species.</title>
        <authorList>
            <person name="Miao H."/>
            <person name="Wang L."/>
            <person name="Qu L."/>
            <person name="Liu H."/>
            <person name="Sun Y."/>
            <person name="Le M."/>
            <person name="Wang Q."/>
            <person name="Wei S."/>
            <person name="Zheng Y."/>
            <person name="Lin W."/>
            <person name="Duan Y."/>
            <person name="Cao H."/>
            <person name="Xiong S."/>
            <person name="Wang X."/>
            <person name="Wei L."/>
            <person name="Li C."/>
            <person name="Ma Q."/>
            <person name="Ju M."/>
            <person name="Zhao R."/>
            <person name="Li G."/>
            <person name="Mu C."/>
            <person name="Tian Q."/>
            <person name="Mei H."/>
            <person name="Zhang T."/>
            <person name="Gao T."/>
            <person name="Zhang H."/>
        </authorList>
    </citation>
    <scope>NUCLEOTIDE SEQUENCE</scope>
    <source>
        <strain evidence="1">KEN1</strain>
    </source>
</reference>
<dbReference type="EMBL" id="JACGWN010000014">
    <property type="protein sequence ID" value="KAL0406475.1"/>
    <property type="molecule type" value="Genomic_DNA"/>
</dbReference>
<evidence type="ECO:0000313" key="1">
    <source>
        <dbReference type="EMBL" id="KAL0406475.1"/>
    </source>
</evidence>
<name>A0AAW2TNM4_9LAMI</name>
<comment type="caution">
    <text evidence="1">The sequence shown here is derived from an EMBL/GenBank/DDBJ whole genome shotgun (WGS) entry which is preliminary data.</text>
</comment>
<proteinExistence type="predicted"/>
<accession>A0AAW2TNM4</accession>
<sequence>MREGASVTICSQIAIETILWMAPNIASDSSSVEVSEEVLRLGGSVTGPTVPEGCGVG</sequence>
<organism evidence="1">
    <name type="scientific">Sesamum latifolium</name>
    <dbReference type="NCBI Taxonomy" id="2727402"/>
    <lineage>
        <taxon>Eukaryota</taxon>
        <taxon>Viridiplantae</taxon>
        <taxon>Streptophyta</taxon>
        <taxon>Embryophyta</taxon>
        <taxon>Tracheophyta</taxon>
        <taxon>Spermatophyta</taxon>
        <taxon>Magnoliopsida</taxon>
        <taxon>eudicotyledons</taxon>
        <taxon>Gunneridae</taxon>
        <taxon>Pentapetalae</taxon>
        <taxon>asterids</taxon>
        <taxon>lamiids</taxon>
        <taxon>Lamiales</taxon>
        <taxon>Pedaliaceae</taxon>
        <taxon>Sesamum</taxon>
    </lineage>
</organism>